<reference evidence="1 2" key="1">
    <citation type="submission" date="2022-04" db="EMBL/GenBank/DDBJ databases">
        <title>Genome diversity in the genus Frankia.</title>
        <authorList>
            <person name="Carlos-Shanley C."/>
            <person name="Hahn D."/>
        </authorList>
    </citation>
    <scope>NUCLEOTIDE SEQUENCE [LARGE SCALE GENOMIC DNA]</scope>
    <source>
        <strain evidence="1 2">Ag45/Mut15</strain>
    </source>
</reference>
<dbReference type="RefSeq" id="WP_248823204.1">
    <property type="nucleotide sequence ID" value="NZ_JALKFT010000001.1"/>
</dbReference>
<gene>
    <name evidence="1" type="ORF">MXD59_02110</name>
</gene>
<sequence length="60" mass="6736">MTSSRFHTVVSRYTGGTGEELSTTSRSLICDDILVGRTFTMLTRLTSPQPMRLVRTRQSV</sequence>
<proteinExistence type="predicted"/>
<evidence type="ECO:0000313" key="2">
    <source>
        <dbReference type="Proteomes" id="UP001201873"/>
    </source>
</evidence>
<organism evidence="1 2">
    <name type="scientific">Frankia umida</name>
    <dbReference type="NCBI Taxonomy" id="573489"/>
    <lineage>
        <taxon>Bacteria</taxon>
        <taxon>Bacillati</taxon>
        <taxon>Actinomycetota</taxon>
        <taxon>Actinomycetes</taxon>
        <taxon>Frankiales</taxon>
        <taxon>Frankiaceae</taxon>
        <taxon>Frankia</taxon>
    </lineage>
</organism>
<dbReference type="EMBL" id="JALKFT010000001">
    <property type="protein sequence ID" value="MCK9874586.1"/>
    <property type="molecule type" value="Genomic_DNA"/>
</dbReference>
<comment type="caution">
    <text evidence="1">The sequence shown here is derived from an EMBL/GenBank/DDBJ whole genome shotgun (WGS) entry which is preliminary data.</text>
</comment>
<evidence type="ECO:0000313" key="1">
    <source>
        <dbReference type="EMBL" id="MCK9874586.1"/>
    </source>
</evidence>
<accession>A0ABT0JSQ2</accession>
<name>A0ABT0JSQ2_9ACTN</name>
<keyword evidence="2" id="KW-1185">Reference proteome</keyword>
<dbReference type="Proteomes" id="UP001201873">
    <property type="component" value="Unassembled WGS sequence"/>
</dbReference>
<protein>
    <submittedName>
        <fullName evidence="1">Uncharacterized protein</fullName>
    </submittedName>
</protein>